<dbReference type="InterPro" id="IPR051401">
    <property type="entry name" value="GtrA_CellWall_Glycosyl"/>
</dbReference>
<dbReference type="GO" id="GO:0000271">
    <property type="term" value="P:polysaccharide biosynthetic process"/>
    <property type="evidence" value="ECO:0007669"/>
    <property type="project" value="InterPro"/>
</dbReference>
<feature type="transmembrane region" description="Helical" evidence="6">
    <location>
        <begin position="119"/>
        <end position="136"/>
    </location>
</feature>
<feature type="transmembrane region" description="Helical" evidence="6">
    <location>
        <begin position="85"/>
        <end position="107"/>
    </location>
</feature>
<accession>A0A0F4J7B3</accession>
<keyword evidence="9" id="KW-1185">Reference proteome</keyword>
<evidence type="ECO:0000256" key="5">
    <source>
        <dbReference type="ARBA" id="ARBA00023136"/>
    </source>
</evidence>
<reference evidence="8 9" key="1">
    <citation type="submission" date="2015-02" db="EMBL/GenBank/DDBJ databases">
        <authorList>
            <person name="Ju K.-S."/>
            <person name="Doroghazi J.R."/>
            <person name="Metcalf W."/>
        </authorList>
    </citation>
    <scope>NUCLEOTIDE SEQUENCE [LARGE SCALE GENOMIC DNA]</scope>
    <source>
        <strain evidence="8 9">NRRL ISP-5550</strain>
    </source>
</reference>
<dbReference type="PANTHER" id="PTHR38459:SF1">
    <property type="entry name" value="PROPHAGE BACTOPRENOL-LINKED GLUCOSE TRANSLOCASE HOMOLOG"/>
    <property type="match status" value="1"/>
</dbReference>
<comment type="subcellular location">
    <subcellularLocation>
        <location evidence="1">Membrane</location>
        <topology evidence="1">Multi-pass membrane protein</topology>
    </subcellularLocation>
</comment>
<feature type="transmembrane region" description="Helical" evidence="6">
    <location>
        <begin position="53"/>
        <end position="73"/>
    </location>
</feature>
<dbReference type="GO" id="GO:0005886">
    <property type="term" value="C:plasma membrane"/>
    <property type="evidence" value="ECO:0007669"/>
    <property type="project" value="TreeGrafter"/>
</dbReference>
<keyword evidence="4 6" id="KW-1133">Transmembrane helix</keyword>
<proteinExistence type="inferred from homology"/>
<dbReference type="Pfam" id="PF04138">
    <property type="entry name" value="GtrA_DPMS_TM"/>
    <property type="match status" value="1"/>
</dbReference>
<evidence type="ECO:0000313" key="8">
    <source>
        <dbReference type="EMBL" id="KJY29699.1"/>
    </source>
</evidence>
<organism evidence="8 9">
    <name type="scientific">Streptomyces katrae</name>
    <dbReference type="NCBI Taxonomy" id="68223"/>
    <lineage>
        <taxon>Bacteria</taxon>
        <taxon>Bacillati</taxon>
        <taxon>Actinomycetota</taxon>
        <taxon>Actinomycetes</taxon>
        <taxon>Kitasatosporales</taxon>
        <taxon>Streptomycetaceae</taxon>
        <taxon>Streptomyces</taxon>
    </lineage>
</organism>
<comment type="similarity">
    <text evidence="2">Belongs to the GtrA family.</text>
</comment>
<evidence type="ECO:0000256" key="2">
    <source>
        <dbReference type="ARBA" id="ARBA00009399"/>
    </source>
</evidence>
<dbReference type="AlphaFoldDB" id="A0A0F4J7B3"/>
<comment type="caution">
    <text evidence="8">The sequence shown here is derived from an EMBL/GenBank/DDBJ whole genome shotgun (WGS) entry which is preliminary data.</text>
</comment>
<evidence type="ECO:0000259" key="7">
    <source>
        <dbReference type="Pfam" id="PF04138"/>
    </source>
</evidence>
<keyword evidence="5 6" id="KW-0472">Membrane</keyword>
<dbReference type="RefSeq" id="WP_045949337.1">
    <property type="nucleotide sequence ID" value="NZ_JZWV01000623.1"/>
</dbReference>
<feature type="transmembrane region" description="Helical" evidence="6">
    <location>
        <begin position="20"/>
        <end position="41"/>
    </location>
</feature>
<evidence type="ECO:0000256" key="3">
    <source>
        <dbReference type="ARBA" id="ARBA00022692"/>
    </source>
</evidence>
<evidence type="ECO:0000256" key="1">
    <source>
        <dbReference type="ARBA" id="ARBA00004141"/>
    </source>
</evidence>
<protein>
    <submittedName>
        <fullName evidence="8">Membrane protein</fullName>
    </submittedName>
</protein>
<gene>
    <name evidence="8" type="ORF">VR44_22260</name>
</gene>
<dbReference type="STRING" id="68223.GCA_002028425_02872"/>
<dbReference type="Proteomes" id="UP000033551">
    <property type="component" value="Unassembled WGS sequence"/>
</dbReference>
<keyword evidence="3 6" id="KW-0812">Transmembrane</keyword>
<evidence type="ECO:0000256" key="6">
    <source>
        <dbReference type="SAM" id="Phobius"/>
    </source>
</evidence>
<dbReference type="EMBL" id="JZWV01000623">
    <property type="protein sequence ID" value="KJY29699.1"/>
    <property type="molecule type" value="Genomic_DNA"/>
</dbReference>
<dbReference type="InterPro" id="IPR007267">
    <property type="entry name" value="GtrA_DPMS_TM"/>
</dbReference>
<dbReference type="PANTHER" id="PTHR38459">
    <property type="entry name" value="PROPHAGE BACTOPRENOL-LINKED GLUCOSE TRANSLOCASE HOMOLOG"/>
    <property type="match status" value="1"/>
</dbReference>
<evidence type="ECO:0000313" key="9">
    <source>
        <dbReference type="Proteomes" id="UP000033551"/>
    </source>
</evidence>
<dbReference type="PATRIC" id="fig|68223.7.peg.338"/>
<sequence>MSTPNAVPLSERFRGIAREVVKFGAVGGAGVLVNFGVFNLLRSTTDLQTVRANVIAIVVAIITNYVGFRYFTYRDRDLGSRRREMILFVLFSVIGMVIESGVLYVATYGFGLDSSLQNNIFKFFGMAVATVFRFWSYRTWVFKALPTDAAPSLVVEQRDGHEAVPVAAARTPEPAGNQG</sequence>
<dbReference type="OrthoDB" id="9807815at2"/>
<feature type="domain" description="GtrA/DPMS transmembrane" evidence="7">
    <location>
        <begin position="22"/>
        <end position="142"/>
    </location>
</feature>
<evidence type="ECO:0000256" key="4">
    <source>
        <dbReference type="ARBA" id="ARBA00022989"/>
    </source>
</evidence>
<name>A0A0F4J7B3_9ACTN</name>